<dbReference type="Gene3D" id="3.40.50.1000">
    <property type="entry name" value="HAD superfamily/HAD-like"/>
    <property type="match status" value="2"/>
</dbReference>
<comment type="function">
    <text evidence="5">Catalyzes the dephosphorylation of 2-6 carbon acid sugars in vitro.</text>
</comment>
<comment type="cofactor">
    <cofactor evidence="8">
        <name>Mg(2+)</name>
        <dbReference type="ChEBI" id="CHEBI:18420"/>
    </cofactor>
    <text evidence="8">Divalent metal ions. Mg(2+) is the most effective.</text>
</comment>
<evidence type="ECO:0000256" key="5">
    <source>
        <dbReference type="PIRNR" id="PIRNR000915"/>
    </source>
</evidence>
<dbReference type="AlphaFoldDB" id="A0A3N5C5L0"/>
<evidence type="ECO:0000256" key="7">
    <source>
        <dbReference type="PIRSR" id="PIRSR000915-2"/>
    </source>
</evidence>
<gene>
    <name evidence="9" type="ORF">EDD62_0179</name>
</gene>
<dbReference type="GO" id="GO:0005737">
    <property type="term" value="C:cytoplasm"/>
    <property type="evidence" value="ECO:0007669"/>
    <property type="project" value="TreeGrafter"/>
</dbReference>
<keyword evidence="10" id="KW-1185">Reference proteome</keyword>
<dbReference type="Proteomes" id="UP000277108">
    <property type="component" value="Unassembled WGS sequence"/>
</dbReference>
<comment type="caution">
    <text evidence="9">The sequence shown here is derived from an EMBL/GenBank/DDBJ whole genome shotgun (WGS) entry which is preliminary data.</text>
</comment>
<evidence type="ECO:0000256" key="2">
    <source>
        <dbReference type="ARBA" id="ARBA00022723"/>
    </source>
</evidence>
<dbReference type="EMBL" id="RKRK01000002">
    <property type="protein sequence ID" value="RPF57558.1"/>
    <property type="molecule type" value="Genomic_DNA"/>
</dbReference>
<dbReference type="NCBIfam" id="TIGR01460">
    <property type="entry name" value="HAD-SF-IIA"/>
    <property type="match status" value="1"/>
</dbReference>
<accession>A0A3N5C5L0</accession>
<feature type="active site" description="Proton donor" evidence="6">
    <location>
        <position position="12"/>
    </location>
</feature>
<dbReference type="SUPFAM" id="SSF56784">
    <property type="entry name" value="HAD-like"/>
    <property type="match status" value="1"/>
</dbReference>
<dbReference type="GO" id="GO:0016791">
    <property type="term" value="F:phosphatase activity"/>
    <property type="evidence" value="ECO:0007669"/>
    <property type="project" value="TreeGrafter"/>
</dbReference>
<feature type="active site" description="Nucleophile" evidence="6">
    <location>
        <position position="10"/>
    </location>
</feature>
<dbReference type="OrthoDB" id="9810449at2"/>
<dbReference type="PANTHER" id="PTHR19288">
    <property type="entry name" value="4-NITROPHENYLPHOSPHATASE-RELATED"/>
    <property type="match status" value="1"/>
</dbReference>
<name>A0A3N5C5L0_9BACL</name>
<protein>
    <recommendedName>
        <fullName evidence="5">Acid sugar phosphatase</fullName>
        <ecNumber evidence="5">3.1.3.-</ecNumber>
    </recommendedName>
</protein>
<dbReference type="EC" id="3.1.3.-" evidence="5"/>
<evidence type="ECO:0000256" key="8">
    <source>
        <dbReference type="PIRSR" id="PIRSR000915-3"/>
    </source>
</evidence>
<dbReference type="FunFam" id="3.40.50.1000:FF:000053">
    <property type="entry name" value="TIGR01457 family HAD hydrolase"/>
    <property type="match status" value="1"/>
</dbReference>
<feature type="binding site" evidence="7">
    <location>
        <position position="183"/>
    </location>
    <ligand>
        <name>substrate</name>
    </ligand>
</feature>
<keyword evidence="3 9" id="KW-0378">Hydrolase</keyword>
<dbReference type="CDD" id="cd07530">
    <property type="entry name" value="HAD_Pase_UmpH-like"/>
    <property type="match status" value="1"/>
</dbReference>
<dbReference type="SFLD" id="SFLDS00003">
    <property type="entry name" value="Haloacid_Dehalogenase"/>
    <property type="match status" value="1"/>
</dbReference>
<dbReference type="SFLD" id="SFLDG01139">
    <property type="entry name" value="C2.A:_Pyridoxal_Phosphate_Phos"/>
    <property type="match status" value="1"/>
</dbReference>
<dbReference type="InterPro" id="IPR023214">
    <property type="entry name" value="HAD_sf"/>
</dbReference>
<feature type="binding site" evidence="8">
    <location>
        <position position="208"/>
    </location>
    <ligand>
        <name>Mg(2+)</name>
        <dbReference type="ChEBI" id="CHEBI:18420"/>
    </ligand>
</feature>
<evidence type="ECO:0000313" key="10">
    <source>
        <dbReference type="Proteomes" id="UP000277108"/>
    </source>
</evidence>
<dbReference type="InterPro" id="IPR006354">
    <property type="entry name" value="HAD-SF_hydro_IIA_hyp1"/>
</dbReference>
<evidence type="ECO:0000256" key="1">
    <source>
        <dbReference type="ARBA" id="ARBA00006696"/>
    </source>
</evidence>
<reference evidence="9 10" key="1">
    <citation type="submission" date="2018-11" db="EMBL/GenBank/DDBJ databases">
        <title>Genomic Encyclopedia of Type Strains, Phase IV (KMG-IV): sequencing the most valuable type-strain genomes for metagenomic binning, comparative biology and taxonomic classification.</title>
        <authorList>
            <person name="Goeker M."/>
        </authorList>
    </citation>
    <scope>NUCLEOTIDE SEQUENCE [LARGE SCALE GENOMIC DNA]</scope>
    <source>
        <strain evidence="9 10">DSM 29158</strain>
    </source>
</reference>
<evidence type="ECO:0000256" key="4">
    <source>
        <dbReference type="ARBA" id="ARBA00022842"/>
    </source>
</evidence>
<dbReference type="InterPro" id="IPR006357">
    <property type="entry name" value="HAD-SF_hydro_IIA"/>
</dbReference>
<evidence type="ECO:0000313" key="9">
    <source>
        <dbReference type="EMBL" id="RPF57558.1"/>
    </source>
</evidence>
<dbReference type="Pfam" id="PF13242">
    <property type="entry name" value="Hydrolase_like"/>
    <property type="match status" value="1"/>
</dbReference>
<feature type="binding site" evidence="8">
    <location>
        <position position="10"/>
    </location>
    <ligand>
        <name>Mg(2+)</name>
        <dbReference type="ChEBI" id="CHEBI:18420"/>
    </ligand>
</feature>
<evidence type="ECO:0000256" key="3">
    <source>
        <dbReference type="ARBA" id="ARBA00022801"/>
    </source>
</evidence>
<keyword evidence="2 5" id="KW-0479">Metal-binding</keyword>
<organism evidence="9 10">
    <name type="scientific">Abyssicoccus albus</name>
    <dbReference type="NCBI Taxonomy" id="1817405"/>
    <lineage>
        <taxon>Bacteria</taxon>
        <taxon>Bacillati</taxon>
        <taxon>Bacillota</taxon>
        <taxon>Bacilli</taxon>
        <taxon>Bacillales</taxon>
        <taxon>Abyssicoccaceae</taxon>
    </lineage>
</organism>
<dbReference type="PIRSF" id="PIRSF000915">
    <property type="entry name" value="PGP-type_phosphatase"/>
    <property type="match status" value="1"/>
</dbReference>
<keyword evidence="4 5" id="KW-0460">Magnesium</keyword>
<proteinExistence type="inferred from homology"/>
<dbReference type="GO" id="GO:0046872">
    <property type="term" value="F:metal ion binding"/>
    <property type="evidence" value="ECO:0007669"/>
    <property type="project" value="UniProtKB-KW"/>
</dbReference>
<evidence type="ECO:0000256" key="6">
    <source>
        <dbReference type="PIRSR" id="PIRSR000915-1"/>
    </source>
</evidence>
<dbReference type="NCBIfam" id="TIGR01457">
    <property type="entry name" value="HAD-SF-IIA-hyp2"/>
    <property type="match status" value="1"/>
</dbReference>
<dbReference type="RefSeq" id="WP_123807179.1">
    <property type="nucleotide sequence ID" value="NZ_RKRK01000002.1"/>
</dbReference>
<comment type="similarity">
    <text evidence="1 5">Belongs to the HAD-like hydrolase superfamily. NagD family.</text>
</comment>
<sequence length="263" mass="29775">MKQYQYYIFDLDGTMYHGNEPIDGAKEIIDYLDYKEIPYRFLTNNSTKQPIDVAEKLQSFGIKAMEKHVMTSAMATKEYLIQHKMKRVFVIGEDGLKNTLRSANIQIVDDESESVDAVIVGLDREVTYEKFAKATLLIRNGAKFISTNPDKNIPTERGMMPGNGALTTLVQSSTGIEPISIGKPNELMILEILRLNGWDQTDVLMVGDNYDTDILTGIHASVDTLHVNTGVSSTNQVQDKEIQPTYTVDTLYDWIQRMEDYNE</sequence>
<dbReference type="Pfam" id="PF13344">
    <property type="entry name" value="Hydrolase_6"/>
    <property type="match status" value="1"/>
</dbReference>
<dbReference type="InterPro" id="IPR036412">
    <property type="entry name" value="HAD-like_sf"/>
</dbReference>
<feature type="binding site" evidence="8">
    <location>
        <position position="12"/>
    </location>
    <ligand>
        <name>Mg(2+)</name>
        <dbReference type="ChEBI" id="CHEBI:18420"/>
    </ligand>
</feature>
<dbReference type="PANTHER" id="PTHR19288:SF46">
    <property type="entry name" value="HALOACID DEHALOGENASE-LIKE HYDROLASE DOMAIN-CONTAINING PROTEIN 2"/>
    <property type="match status" value="1"/>
</dbReference>